<reference evidence="3 4" key="1">
    <citation type="submission" date="2019-03" db="EMBL/GenBank/DDBJ databases">
        <title>Genomic Encyclopedia of Type Strains, Phase IV (KMG-IV): sequencing the most valuable type-strain genomes for metagenomic binning, comparative biology and taxonomic classification.</title>
        <authorList>
            <person name="Goeker M."/>
        </authorList>
    </citation>
    <scope>NUCLEOTIDE SEQUENCE [LARGE SCALE GENOMIC DNA]</scope>
    <source>
        <strain evidence="3 4">DSM 25903</strain>
    </source>
</reference>
<dbReference type="Proteomes" id="UP000295122">
    <property type="component" value="Unassembled WGS sequence"/>
</dbReference>
<feature type="transmembrane region" description="Helical" evidence="2">
    <location>
        <begin position="6"/>
        <end position="23"/>
    </location>
</feature>
<gene>
    <name evidence="3" type="ORF">EV668_2185</name>
</gene>
<dbReference type="EMBL" id="SNZR01000011">
    <property type="protein sequence ID" value="TDR94894.1"/>
    <property type="molecule type" value="Genomic_DNA"/>
</dbReference>
<feature type="compositionally biased region" description="Gly residues" evidence="1">
    <location>
        <begin position="88"/>
        <end position="103"/>
    </location>
</feature>
<evidence type="ECO:0000313" key="3">
    <source>
        <dbReference type="EMBL" id="TDR94894.1"/>
    </source>
</evidence>
<proteinExistence type="predicted"/>
<evidence type="ECO:0000256" key="1">
    <source>
        <dbReference type="SAM" id="MobiDB-lite"/>
    </source>
</evidence>
<dbReference type="RefSeq" id="WP_133769749.1">
    <property type="nucleotide sequence ID" value="NZ_SNZR01000011.1"/>
</dbReference>
<feature type="region of interest" description="Disordered" evidence="1">
    <location>
        <begin position="73"/>
        <end position="103"/>
    </location>
</feature>
<keyword evidence="2" id="KW-0812">Transmembrane</keyword>
<keyword evidence="4" id="KW-1185">Reference proteome</keyword>
<comment type="caution">
    <text evidence="3">The sequence shown here is derived from an EMBL/GenBank/DDBJ whole genome shotgun (WGS) entry which is preliminary data.</text>
</comment>
<name>A0A4R7C8D9_9HYPH</name>
<accession>A0A4R7C8D9</accession>
<evidence type="ECO:0000313" key="4">
    <source>
        <dbReference type="Proteomes" id="UP000295122"/>
    </source>
</evidence>
<protein>
    <submittedName>
        <fullName evidence="3">Uncharacterized protein</fullName>
    </submittedName>
</protein>
<keyword evidence="2" id="KW-1133">Transmembrane helix</keyword>
<evidence type="ECO:0000256" key="2">
    <source>
        <dbReference type="SAM" id="Phobius"/>
    </source>
</evidence>
<organism evidence="3 4">
    <name type="scientific">Enterovirga rhinocerotis</name>
    <dbReference type="NCBI Taxonomy" id="1339210"/>
    <lineage>
        <taxon>Bacteria</taxon>
        <taxon>Pseudomonadati</taxon>
        <taxon>Pseudomonadota</taxon>
        <taxon>Alphaproteobacteria</taxon>
        <taxon>Hyphomicrobiales</taxon>
        <taxon>Methylobacteriaceae</taxon>
        <taxon>Enterovirga</taxon>
    </lineage>
</organism>
<dbReference type="AlphaFoldDB" id="A0A4R7C8D9"/>
<keyword evidence="2" id="KW-0472">Membrane</keyword>
<sequence>MGGFDALVVVAMIAALAFVVWRARRRRKAAEFAYEGRMFRRSPGGGFETASGAPVAGAVLIGALAAAHAEHLGGVGPEASSDASAGDTGDGGGDGGGGGGDGD</sequence>